<feature type="non-terminal residue" evidence="2">
    <location>
        <position position="168"/>
    </location>
</feature>
<protein>
    <submittedName>
        <fullName evidence="2">Uncharacterized protein</fullName>
    </submittedName>
</protein>
<evidence type="ECO:0000313" key="2">
    <source>
        <dbReference type="EMBL" id="CEK98587.1"/>
    </source>
</evidence>
<gene>
    <name evidence="2" type="primary">ORF219101</name>
</gene>
<feature type="compositionally biased region" description="Basic and acidic residues" evidence="1">
    <location>
        <begin position="1"/>
        <end position="11"/>
    </location>
</feature>
<accession>A0A0B7C077</accession>
<organism evidence="2">
    <name type="scientific">Arion vulgaris</name>
    <dbReference type="NCBI Taxonomy" id="1028688"/>
    <lineage>
        <taxon>Eukaryota</taxon>
        <taxon>Metazoa</taxon>
        <taxon>Spiralia</taxon>
        <taxon>Lophotrochozoa</taxon>
        <taxon>Mollusca</taxon>
        <taxon>Gastropoda</taxon>
        <taxon>Heterobranchia</taxon>
        <taxon>Euthyneura</taxon>
        <taxon>Panpulmonata</taxon>
        <taxon>Eupulmonata</taxon>
        <taxon>Stylommatophora</taxon>
        <taxon>Helicina</taxon>
        <taxon>Arionoidea</taxon>
        <taxon>Arionidae</taxon>
        <taxon>Arion</taxon>
    </lineage>
</organism>
<reference evidence="2" key="1">
    <citation type="submission" date="2014-12" db="EMBL/GenBank/DDBJ databases">
        <title>Insight into the proteome of Arion vulgaris.</title>
        <authorList>
            <person name="Aradska J."/>
            <person name="Bulat T."/>
            <person name="Smidak R."/>
            <person name="Sarate P."/>
            <person name="Gangsoo J."/>
            <person name="Sialana F."/>
            <person name="Bilban M."/>
            <person name="Lubec G."/>
        </authorList>
    </citation>
    <scope>NUCLEOTIDE SEQUENCE</scope>
    <source>
        <tissue evidence="2">Skin</tissue>
    </source>
</reference>
<name>A0A0B7C077_9EUPU</name>
<proteinExistence type="predicted"/>
<feature type="region of interest" description="Disordered" evidence="1">
    <location>
        <begin position="1"/>
        <end position="28"/>
    </location>
</feature>
<dbReference type="AlphaFoldDB" id="A0A0B7C077"/>
<evidence type="ECO:0000256" key="1">
    <source>
        <dbReference type="SAM" id="MobiDB-lite"/>
    </source>
</evidence>
<sequence>QGQSGDDKGNNNEKAAALNGETYENVNERHENNIIEMEETSKKDSENIAKVDNVADDGNNYSRDTHMRVNQRKEVQIKTAHKNIAEKIDSMKIGGNLNKGHKIYINGADRKYNSETNSNVVNDGTGHNSAVIYFTQQPMISAVRDMFKANHKTRKQDINLMYMTLEVQ</sequence>
<feature type="non-terminal residue" evidence="2">
    <location>
        <position position="1"/>
    </location>
</feature>
<dbReference type="EMBL" id="HACG01051716">
    <property type="protein sequence ID" value="CEK98587.1"/>
    <property type="molecule type" value="Transcribed_RNA"/>
</dbReference>